<sequence length="157" mass="16454">MIKKIAAGLSLAIALAACNQTSTQEKATADSSSKAPATINAATAAAMKFETEAHDFGKIKEGDKVTYEFKYTNTGKSPLIISDAYATCGCTTPEIEKKPIQPGASSFVKVTFNSAGKSGLQDKLITIVANTVPAENRVHLTGEVLTDAKPATDKKSK</sequence>
<evidence type="ECO:0008006" key="4">
    <source>
        <dbReference type="Google" id="ProtNLM"/>
    </source>
</evidence>
<dbReference type="Proteomes" id="UP000662074">
    <property type="component" value="Unassembled WGS sequence"/>
</dbReference>
<dbReference type="PANTHER" id="PTHR37833">
    <property type="entry name" value="LIPOPROTEIN-RELATED"/>
    <property type="match status" value="1"/>
</dbReference>
<dbReference type="EMBL" id="BMDO01000003">
    <property type="protein sequence ID" value="GGI50336.1"/>
    <property type="molecule type" value="Genomic_DNA"/>
</dbReference>
<evidence type="ECO:0000313" key="3">
    <source>
        <dbReference type="Proteomes" id="UP000662074"/>
    </source>
</evidence>
<dbReference type="Pfam" id="PF07610">
    <property type="entry name" value="DUF1573"/>
    <property type="match status" value="1"/>
</dbReference>
<dbReference type="Gene3D" id="2.60.40.10">
    <property type="entry name" value="Immunoglobulins"/>
    <property type="match status" value="1"/>
</dbReference>
<keyword evidence="1" id="KW-0732">Signal</keyword>
<name>A0A917JA85_9SPHI</name>
<accession>A0A917JA85</accession>
<keyword evidence="3" id="KW-1185">Reference proteome</keyword>
<dbReference type="PANTHER" id="PTHR37833:SF1">
    <property type="entry name" value="SIGNAL PEPTIDE PROTEIN"/>
    <property type="match status" value="1"/>
</dbReference>
<reference evidence="2" key="2">
    <citation type="submission" date="2020-09" db="EMBL/GenBank/DDBJ databases">
        <authorList>
            <person name="Sun Q."/>
            <person name="Sedlacek I."/>
        </authorList>
    </citation>
    <scope>NUCLEOTIDE SEQUENCE</scope>
    <source>
        <strain evidence="2">CCM 8711</strain>
    </source>
</reference>
<protein>
    <recommendedName>
        <fullName evidence="4">DUF1573 domain-containing protein</fullName>
    </recommendedName>
</protein>
<dbReference type="PROSITE" id="PS51257">
    <property type="entry name" value="PROKAR_LIPOPROTEIN"/>
    <property type="match status" value="1"/>
</dbReference>
<organism evidence="2 3">
    <name type="scientific">Mucilaginibacter galii</name>
    <dbReference type="NCBI Taxonomy" id="2005073"/>
    <lineage>
        <taxon>Bacteria</taxon>
        <taxon>Pseudomonadati</taxon>
        <taxon>Bacteroidota</taxon>
        <taxon>Sphingobacteriia</taxon>
        <taxon>Sphingobacteriales</taxon>
        <taxon>Sphingobacteriaceae</taxon>
        <taxon>Mucilaginibacter</taxon>
    </lineage>
</organism>
<evidence type="ECO:0000313" key="2">
    <source>
        <dbReference type="EMBL" id="GGI50336.1"/>
    </source>
</evidence>
<comment type="caution">
    <text evidence="2">The sequence shown here is derived from an EMBL/GenBank/DDBJ whole genome shotgun (WGS) entry which is preliminary data.</text>
</comment>
<evidence type="ECO:0000256" key="1">
    <source>
        <dbReference type="SAM" id="SignalP"/>
    </source>
</evidence>
<reference evidence="2" key="1">
    <citation type="journal article" date="2014" name="Int. J. Syst. Evol. Microbiol.">
        <title>Complete genome sequence of Corynebacterium casei LMG S-19264T (=DSM 44701T), isolated from a smear-ripened cheese.</title>
        <authorList>
            <consortium name="US DOE Joint Genome Institute (JGI-PGF)"/>
            <person name="Walter F."/>
            <person name="Albersmeier A."/>
            <person name="Kalinowski J."/>
            <person name="Ruckert C."/>
        </authorList>
    </citation>
    <scope>NUCLEOTIDE SEQUENCE</scope>
    <source>
        <strain evidence="2">CCM 8711</strain>
    </source>
</reference>
<proteinExistence type="predicted"/>
<dbReference type="InterPro" id="IPR013783">
    <property type="entry name" value="Ig-like_fold"/>
</dbReference>
<feature type="signal peptide" evidence="1">
    <location>
        <begin position="1"/>
        <end position="19"/>
    </location>
</feature>
<dbReference type="AlphaFoldDB" id="A0A917JA85"/>
<feature type="chain" id="PRO_5037195353" description="DUF1573 domain-containing protein" evidence="1">
    <location>
        <begin position="20"/>
        <end position="157"/>
    </location>
</feature>
<dbReference type="RefSeq" id="WP_188415428.1">
    <property type="nucleotide sequence ID" value="NZ_BMDO01000003.1"/>
</dbReference>
<gene>
    <name evidence="2" type="ORF">GCM10011425_15480</name>
</gene>
<dbReference type="InterPro" id="IPR011467">
    <property type="entry name" value="DUF1573"/>
</dbReference>